<dbReference type="OrthoDB" id="6513151at2759"/>
<gene>
    <name evidence="11" type="ORF">EPH_0004810</name>
</gene>
<evidence type="ECO:0000256" key="8">
    <source>
        <dbReference type="ARBA" id="ARBA00048679"/>
    </source>
</evidence>
<evidence type="ECO:0000313" key="11">
    <source>
        <dbReference type="EMBL" id="CDI75271.1"/>
    </source>
</evidence>
<comment type="catalytic activity">
    <reaction evidence="8">
        <text>L-seryl-[protein] + ATP = O-phospho-L-seryl-[protein] + ADP + H(+)</text>
        <dbReference type="Rhea" id="RHEA:17989"/>
        <dbReference type="Rhea" id="RHEA-COMP:9863"/>
        <dbReference type="Rhea" id="RHEA-COMP:11604"/>
        <dbReference type="ChEBI" id="CHEBI:15378"/>
        <dbReference type="ChEBI" id="CHEBI:29999"/>
        <dbReference type="ChEBI" id="CHEBI:30616"/>
        <dbReference type="ChEBI" id="CHEBI:83421"/>
        <dbReference type="ChEBI" id="CHEBI:456216"/>
        <dbReference type="EC" id="2.7.11.1"/>
    </reaction>
</comment>
<evidence type="ECO:0000259" key="10">
    <source>
        <dbReference type="PROSITE" id="PS50011"/>
    </source>
</evidence>
<evidence type="ECO:0000313" key="12">
    <source>
        <dbReference type="Proteomes" id="UP000018201"/>
    </source>
</evidence>
<dbReference type="SUPFAM" id="SSF56112">
    <property type="entry name" value="Protein kinase-like (PK-like)"/>
    <property type="match status" value="1"/>
</dbReference>
<keyword evidence="12" id="KW-1185">Reference proteome</keyword>
<dbReference type="PROSITE" id="PS50011">
    <property type="entry name" value="PROTEIN_KINASE_DOM"/>
    <property type="match status" value="1"/>
</dbReference>
<evidence type="ECO:0000256" key="7">
    <source>
        <dbReference type="ARBA" id="ARBA00047899"/>
    </source>
</evidence>
<dbReference type="InterPro" id="IPR011009">
    <property type="entry name" value="Kinase-like_dom_sf"/>
</dbReference>
<keyword evidence="4" id="KW-0547">Nucleotide-binding</keyword>
<dbReference type="VEuPathDB" id="ToxoDB:EPH_0004810"/>
<evidence type="ECO:0000256" key="3">
    <source>
        <dbReference type="ARBA" id="ARBA00022679"/>
    </source>
</evidence>
<dbReference type="SMART" id="SM00220">
    <property type="entry name" value="S_TKc"/>
    <property type="match status" value="1"/>
</dbReference>
<evidence type="ECO:0000256" key="9">
    <source>
        <dbReference type="SAM" id="MobiDB-lite"/>
    </source>
</evidence>
<organism evidence="11 12">
    <name type="scientific">Eimeria praecox</name>
    <dbReference type="NCBI Taxonomy" id="51316"/>
    <lineage>
        <taxon>Eukaryota</taxon>
        <taxon>Sar</taxon>
        <taxon>Alveolata</taxon>
        <taxon>Apicomplexa</taxon>
        <taxon>Conoidasida</taxon>
        <taxon>Coccidia</taxon>
        <taxon>Eucoccidiorida</taxon>
        <taxon>Eimeriorina</taxon>
        <taxon>Eimeriidae</taxon>
        <taxon>Eimeria</taxon>
    </lineage>
</organism>
<evidence type="ECO:0000256" key="4">
    <source>
        <dbReference type="ARBA" id="ARBA00022741"/>
    </source>
</evidence>
<dbReference type="GO" id="GO:0004674">
    <property type="term" value="F:protein serine/threonine kinase activity"/>
    <property type="evidence" value="ECO:0007669"/>
    <property type="project" value="UniProtKB-KW"/>
</dbReference>
<protein>
    <recommendedName>
        <fullName evidence="1">non-specific serine/threonine protein kinase</fullName>
        <ecNumber evidence="1">2.7.11.1</ecNumber>
    </recommendedName>
</protein>
<reference evidence="11" key="2">
    <citation type="submission" date="2013-10" db="EMBL/GenBank/DDBJ databases">
        <authorList>
            <person name="Aslett M."/>
        </authorList>
    </citation>
    <scope>NUCLEOTIDE SEQUENCE [LARGE SCALE GENOMIC DNA]</scope>
    <source>
        <strain evidence="11">Houghton</strain>
    </source>
</reference>
<evidence type="ECO:0000256" key="5">
    <source>
        <dbReference type="ARBA" id="ARBA00022777"/>
    </source>
</evidence>
<keyword evidence="2" id="KW-0723">Serine/threonine-protein kinase</keyword>
<evidence type="ECO:0000256" key="2">
    <source>
        <dbReference type="ARBA" id="ARBA00022527"/>
    </source>
</evidence>
<feature type="region of interest" description="Disordered" evidence="9">
    <location>
        <begin position="105"/>
        <end position="138"/>
    </location>
</feature>
<proteinExistence type="predicted"/>
<feature type="compositionally biased region" description="Basic and acidic residues" evidence="9">
    <location>
        <begin position="107"/>
        <end position="129"/>
    </location>
</feature>
<dbReference type="PANTHER" id="PTHR43895:SF32">
    <property type="entry name" value="SERINE_THREONINE-PROTEIN KINASE CHK1"/>
    <property type="match status" value="1"/>
</dbReference>
<accession>U6G4V7</accession>
<dbReference type="EMBL" id="HG690824">
    <property type="protein sequence ID" value="CDI75271.1"/>
    <property type="molecule type" value="Genomic_DNA"/>
</dbReference>
<evidence type="ECO:0000256" key="6">
    <source>
        <dbReference type="ARBA" id="ARBA00022840"/>
    </source>
</evidence>
<dbReference type="Proteomes" id="UP000018201">
    <property type="component" value="Unassembled WGS sequence"/>
</dbReference>
<keyword evidence="3" id="KW-0808">Transferase</keyword>
<dbReference type="EC" id="2.7.11.1" evidence="1"/>
<dbReference type="GO" id="GO:0007165">
    <property type="term" value="P:signal transduction"/>
    <property type="evidence" value="ECO:0007669"/>
    <property type="project" value="TreeGrafter"/>
</dbReference>
<evidence type="ECO:0000256" key="1">
    <source>
        <dbReference type="ARBA" id="ARBA00012513"/>
    </source>
</evidence>
<dbReference type="GO" id="GO:0005524">
    <property type="term" value="F:ATP binding"/>
    <property type="evidence" value="ECO:0007669"/>
    <property type="project" value="UniProtKB-KW"/>
</dbReference>
<keyword evidence="5" id="KW-0418">Kinase</keyword>
<dbReference type="Pfam" id="PF00069">
    <property type="entry name" value="Pkinase"/>
    <property type="match status" value="1"/>
</dbReference>
<dbReference type="Gene3D" id="1.10.510.10">
    <property type="entry name" value="Transferase(Phosphotransferase) domain 1"/>
    <property type="match status" value="1"/>
</dbReference>
<dbReference type="PANTHER" id="PTHR43895">
    <property type="entry name" value="CALCIUM/CALMODULIN-DEPENDENT PROTEIN KINASE KINASE-RELATED"/>
    <property type="match status" value="1"/>
</dbReference>
<reference evidence="11" key="1">
    <citation type="submission" date="2013-10" db="EMBL/GenBank/DDBJ databases">
        <title>Genomic analysis of the causative agents of coccidiosis in chickens.</title>
        <authorList>
            <person name="Reid A.J."/>
            <person name="Blake D."/>
            <person name="Billington K."/>
            <person name="Browne H."/>
            <person name="Dunn M."/>
            <person name="Hung S."/>
            <person name="Kawahara F."/>
            <person name="Miranda-Saavedra D."/>
            <person name="Mourier T."/>
            <person name="Nagra H."/>
            <person name="Otto T.D."/>
            <person name="Rawlings N."/>
            <person name="Sanchez A."/>
            <person name="Sanders M."/>
            <person name="Subramaniam C."/>
            <person name="Tay Y."/>
            <person name="Dear P."/>
            <person name="Doerig C."/>
            <person name="Gruber A."/>
            <person name="Parkinson J."/>
            <person name="Shirley M."/>
            <person name="Wan K.L."/>
            <person name="Berriman M."/>
            <person name="Tomley F."/>
            <person name="Pain A."/>
        </authorList>
    </citation>
    <scope>NUCLEOTIDE SEQUENCE [LARGE SCALE GENOMIC DNA]</scope>
    <source>
        <strain evidence="11">Houghton</strain>
    </source>
</reference>
<dbReference type="AlphaFoldDB" id="U6G4V7"/>
<dbReference type="InterPro" id="IPR000719">
    <property type="entry name" value="Prot_kinase_dom"/>
</dbReference>
<name>U6G4V7_9EIME</name>
<keyword evidence="6" id="KW-0067">ATP-binding</keyword>
<feature type="domain" description="Protein kinase" evidence="10">
    <location>
        <begin position="239"/>
        <end position="547"/>
    </location>
</feature>
<sequence>MIEELRLVEGQESIVSPSSVDKAIQTDEPKRDNTYLIVGDAGTVRRGQWQRYIPYCLTLGVASALLFTLLSKVPVAARSRLPVYKEDGNYRGVHRILSLGMPSSSITEHEEQQHTQDARMHPPAGEKDASPSSLVPPISPLRPEEKRLLYDQWGLPMLDQFERTLHPSVKQGKDEIAAFLATRDESKASPPEASQGELTIVARALSGGASDSLVGMTLILRNVRPLHWMERSGPLSRVVRINKLLGTGFSAIVVEIEDMDNHEVFAMRIRRQRADTARWFDNDDSFIAEIQREFILEEEATRQLCGVIPASKVALKKGIAVPLYNADIAGVPDAQRFGDYFIFGHVQLMERLGVAVMDLFLDAEDVVKKSREYIGRRLIQIVLKIQQAGASHNDLKWDNVLLRADGTFLVGDLASVLPFGSPYRELTFFTPQYREPQLGLAEKAAYESGFNIPQASSDLWSLGIMLYELFTNETYPYGEMEAEDIGKHERMLAKWLIQNNTRSASLTPDLKAAEVPPVWMRLIQRLLEPNKRYRITGWGILEEFPELVHNPK</sequence>
<comment type="catalytic activity">
    <reaction evidence="7">
        <text>L-threonyl-[protein] + ATP = O-phospho-L-threonyl-[protein] + ADP + H(+)</text>
        <dbReference type="Rhea" id="RHEA:46608"/>
        <dbReference type="Rhea" id="RHEA-COMP:11060"/>
        <dbReference type="Rhea" id="RHEA-COMP:11605"/>
        <dbReference type="ChEBI" id="CHEBI:15378"/>
        <dbReference type="ChEBI" id="CHEBI:30013"/>
        <dbReference type="ChEBI" id="CHEBI:30616"/>
        <dbReference type="ChEBI" id="CHEBI:61977"/>
        <dbReference type="ChEBI" id="CHEBI:456216"/>
        <dbReference type="EC" id="2.7.11.1"/>
    </reaction>
</comment>